<name>A0A830FS81_HALAR</name>
<dbReference type="Proteomes" id="UP000656367">
    <property type="component" value="Unassembled WGS sequence"/>
</dbReference>
<reference evidence="2" key="1">
    <citation type="journal article" date="2014" name="Int. J. Syst. Evol. Microbiol.">
        <title>Complete genome sequence of Corynebacterium casei LMG S-19264T (=DSM 44701T), isolated from a smear-ripened cheese.</title>
        <authorList>
            <consortium name="US DOE Joint Genome Institute (JGI-PGF)"/>
            <person name="Walter F."/>
            <person name="Albersmeier A."/>
            <person name="Kalinowski J."/>
            <person name="Ruckert C."/>
        </authorList>
    </citation>
    <scope>NUCLEOTIDE SEQUENCE</scope>
    <source>
        <strain evidence="2">JCM 15759</strain>
    </source>
</reference>
<accession>A0A830FS81</accession>
<dbReference type="EMBL" id="BMON01000014">
    <property type="protein sequence ID" value="GGM53123.1"/>
    <property type="molecule type" value="Genomic_DNA"/>
</dbReference>
<organism evidence="2 3">
    <name type="scientific">Haloarcula argentinensis</name>
    <dbReference type="NCBI Taxonomy" id="43776"/>
    <lineage>
        <taxon>Archaea</taxon>
        <taxon>Methanobacteriati</taxon>
        <taxon>Methanobacteriota</taxon>
        <taxon>Stenosarchaea group</taxon>
        <taxon>Halobacteria</taxon>
        <taxon>Halobacteriales</taxon>
        <taxon>Haloarculaceae</taxon>
        <taxon>Haloarcula</taxon>
    </lineage>
</organism>
<keyword evidence="1" id="KW-0472">Membrane</keyword>
<comment type="caution">
    <text evidence="2">The sequence shown here is derived from an EMBL/GenBank/DDBJ whole genome shotgun (WGS) entry which is preliminary data.</text>
</comment>
<evidence type="ECO:0000313" key="2">
    <source>
        <dbReference type="EMBL" id="GGM53123.1"/>
    </source>
</evidence>
<gene>
    <name evidence="2" type="ORF">GCM10009006_37830</name>
</gene>
<feature type="transmembrane region" description="Helical" evidence="1">
    <location>
        <begin position="12"/>
        <end position="41"/>
    </location>
</feature>
<sequence length="61" mass="7099">MPRDTIVSWKTFVLFLLFPPLAIIAIVLFPLTLLVLFWLYYRGKTEALRERTTPESGKSVE</sequence>
<proteinExistence type="predicted"/>
<reference evidence="2" key="2">
    <citation type="submission" date="2020-09" db="EMBL/GenBank/DDBJ databases">
        <authorList>
            <person name="Sun Q."/>
            <person name="Ohkuma M."/>
        </authorList>
    </citation>
    <scope>NUCLEOTIDE SEQUENCE</scope>
    <source>
        <strain evidence="2">JCM 15759</strain>
    </source>
</reference>
<protein>
    <submittedName>
        <fullName evidence="2">Uncharacterized protein</fullName>
    </submittedName>
</protein>
<keyword evidence="1" id="KW-0812">Transmembrane</keyword>
<dbReference type="AlphaFoldDB" id="A0A830FS81"/>
<keyword evidence="1" id="KW-1133">Transmembrane helix</keyword>
<evidence type="ECO:0000256" key="1">
    <source>
        <dbReference type="SAM" id="Phobius"/>
    </source>
</evidence>
<evidence type="ECO:0000313" key="3">
    <source>
        <dbReference type="Proteomes" id="UP000656367"/>
    </source>
</evidence>